<dbReference type="Proteomes" id="UP000708576">
    <property type="component" value="Unassembled WGS sequence"/>
</dbReference>
<feature type="transmembrane region" description="Helical" evidence="1">
    <location>
        <begin position="278"/>
        <end position="299"/>
    </location>
</feature>
<feature type="transmembrane region" description="Helical" evidence="1">
    <location>
        <begin position="131"/>
        <end position="150"/>
    </location>
</feature>
<evidence type="ECO:0000313" key="3">
    <source>
        <dbReference type="Proteomes" id="UP000708576"/>
    </source>
</evidence>
<protein>
    <submittedName>
        <fullName evidence="2">DUF368 domain-containing protein</fullName>
    </submittedName>
</protein>
<accession>A0ABS5JY90</accession>
<dbReference type="Pfam" id="PF04018">
    <property type="entry name" value="VCA0040-like"/>
    <property type="match status" value="1"/>
</dbReference>
<gene>
    <name evidence="2" type="ORF">KEM10_13315</name>
</gene>
<name>A0ABS5JY90_9BACT</name>
<dbReference type="InterPro" id="IPR007163">
    <property type="entry name" value="VCA0040-like"/>
</dbReference>
<keyword evidence="1" id="KW-1133">Transmembrane helix</keyword>
<keyword evidence="3" id="KW-1185">Reference proteome</keyword>
<keyword evidence="1" id="KW-0472">Membrane</keyword>
<feature type="transmembrane region" description="Helical" evidence="1">
    <location>
        <begin position="102"/>
        <end position="119"/>
    </location>
</feature>
<feature type="transmembrane region" description="Helical" evidence="1">
    <location>
        <begin position="72"/>
        <end position="90"/>
    </location>
</feature>
<dbReference type="PANTHER" id="PTHR37308:SF1">
    <property type="entry name" value="POLYPRENYL-PHOSPHATE TRANSPORTER"/>
    <property type="match status" value="1"/>
</dbReference>
<evidence type="ECO:0000256" key="1">
    <source>
        <dbReference type="SAM" id="Phobius"/>
    </source>
</evidence>
<sequence>MSKQNFSFYLKTAIKGAAMGAANVIPGVSGGTIALITGIFERLINAIKSFDVKALKLLLTGKFKEFADHIDLAFLVSLFAGVGIAIISLAKLFKFLFENHPIYIWAFFFGLVIASVFFVGKTVKKWNASSIVSLIIGTAVAVSISVLTPASENNSFIYLLFCGVVAICSMILPGLSGSFVLILLGNYQLVMINAVSELNVKVLLPVAIGAGVGLVAFSHFLSWLLKKYHNQTIALLSGFIAGSLGILWPWKEAVTKQFGEKIKTVDYNYYLPNLDGGFYLALFFIILGIASIVATELTANKKHQNA</sequence>
<dbReference type="EMBL" id="JAGUCO010000009">
    <property type="protein sequence ID" value="MBS2099266.1"/>
    <property type="molecule type" value="Genomic_DNA"/>
</dbReference>
<feature type="transmembrane region" description="Helical" evidence="1">
    <location>
        <begin position="20"/>
        <end position="40"/>
    </location>
</feature>
<comment type="caution">
    <text evidence="2">The sequence shown here is derived from an EMBL/GenBank/DDBJ whole genome shotgun (WGS) entry which is preliminary data.</text>
</comment>
<dbReference type="RefSeq" id="WP_212216507.1">
    <property type="nucleotide sequence ID" value="NZ_JAGUCO010000009.1"/>
</dbReference>
<feature type="transmembrane region" description="Helical" evidence="1">
    <location>
        <begin position="232"/>
        <end position="250"/>
    </location>
</feature>
<evidence type="ECO:0000313" key="2">
    <source>
        <dbReference type="EMBL" id="MBS2099266.1"/>
    </source>
</evidence>
<dbReference type="PANTHER" id="PTHR37308">
    <property type="entry name" value="INTEGRAL MEMBRANE PROTEIN"/>
    <property type="match status" value="1"/>
</dbReference>
<keyword evidence="1" id="KW-0812">Transmembrane</keyword>
<feature type="transmembrane region" description="Helical" evidence="1">
    <location>
        <begin position="156"/>
        <end position="172"/>
    </location>
</feature>
<organism evidence="2 3">
    <name type="scientific">Carboxylicivirga linearis</name>
    <dbReference type="NCBI Taxonomy" id="1628157"/>
    <lineage>
        <taxon>Bacteria</taxon>
        <taxon>Pseudomonadati</taxon>
        <taxon>Bacteroidota</taxon>
        <taxon>Bacteroidia</taxon>
        <taxon>Marinilabiliales</taxon>
        <taxon>Marinilabiliaceae</taxon>
        <taxon>Carboxylicivirga</taxon>
    </lineage>
</organism>
<reference evidence="2 3" key="1">
    <citation type="journal article" date="2015" name="Int. J. Syst. Evol. Microbiol.">
        <title>Carboxylicivirga linearis sp. nov., isolated from a sea cucumber culture pond.</title>
        <authorList>
            <person name="Wang F.Q."/>
            <person name="Zhou Y.X."/>
            <person name="Lin X.Z."/>
            <person name="Chen G.J."/>
            <person name="Du Z.J."/>
        </authorList>
    </citation>
    <scope>NUCLEOTIDE SEQUENCE [LARGE SCALE GENOMIC DNA]</scope>
    <source>
        <strain evidence="2 3">FB218</strain>
    </source>
</reference>
<feature type="transmembrane region" description="Helical" evidence="1">
    <location>
        <begin position="202"/>
        <end position="225"/>
    </location>
</feature>
<proteinExistence type="predicted"/>